<accession>A0ACC0LWI3</accession>
<organism evidence="1 2">
    <name type="scientific">Rhododendron molle</name>
    <name type="common">Chinese azalea</name>
    <name type="synonym">Azalea mollis</name>
    <dbReference type="NCBI Taxonomy" id="49168"/>
    <lineage>
        <taxon>Eukaryota</taxon>
        <taxon>Viridiplantae</taxon>
        <taxon>Streptophyta</taxon>
        <taxon>Embryophyta</taxon>
        <taxon>Tracheophyta</taxon>
        <taxon>Spermatophyta</taxon>
        <taxon>Magnoliopsida</taxon>
        <taxon>eudicotyledons</taxon>
        <taxon>Gunneridae</taxon>
        <taxon>Pentapetalae</taxon>
        <taxon>asterids</taxon>
        <taxon>Ericales</taxon>
        <taxon>Ericaceae</taxon>
        <taxon>Ericoideae</taxon>
        <taxon>Rhodoreae</taxon>
        <taxon>Rhododendron</taxon>
    </lineage>
</organism>
<keyword evidence="2" id="KW-1185">Reference proteome</keyword>
<protein>
    <submittedName>
        <fullName evidence="1">Uncharacterized protein</fullName>
    </submittedName>
</protein>
<name>A0ACC0LWI3_RHOML</name>
<comment type="caution">
    <text evidence="1">The sequence shown here is derived from an EMBL/GenBank/DDBJ whole genome shotgun (WGS) entry which is preliminary data.</text>
</comment>
<reference evidence="1" key="1">
    <citation type="submission" date="2022-02" db="EMBL/GenBank/DDBJ databases">
        <title>Plant Genome Project.</title>
        <authorList>
            <person name="Zhang R.-G."/>
        </authorList>
    </citation>
    <scope>NUCLEOTIDE SEQUENCE</scope>
    <source>
        <strain evidence="1">AT1</strain>
    </source>
</reference>
<evidence type="ECO:0000313" key="1">
    <source>
        <dbReference type="EMBL" id="KAI8532714.1"/>
    </source>
</evidence>
<proteinExistence type="predicted"/>
<dbReference type="EMBL" id="CM046398">
    <property type="protein sequence ID" value="KAI8532714.1"/>
    <property type="molecule type" value="Genomic_DNA"/>
</dbReference>
<dbReference type="Proteomes" id="UP001062846">
    <property type="component" value="Chromosome 11"/>
</dbReference>
<gene>
    <name evidence="1" type="ORF">RHMOL_Rhmol11G0234800</name>
</gene>
<evidence type="ECO:0000313" key="2">
    <source>
        <dbReference type="Proteomes" id="UP001062846"/>
    </source>
</evidence>
<sequence>MDIWPWICELPITQEGDESPSQLVFPLASSKPSRHSSSTQSIQLIANRVSGSDSDGSLTFSVCLSGFDAADAEEIIWVSDACPLSSSQPFLPLILQLVQEIVSRSPTAHGGTCPRSELQNVKPDPVSWILDSHSPESFSGFFNFIFLTRLFWLCVFDAPSAVGSFYFHSLLAPNIQVFASKHALVLRTFFISVGVDVELRFMRTLGYILAKWLILKEVGVGLQSLTPSSSHNLEFSYAKESHGLWVLKGYAPVWGMTSTRFDGVQSRPKIVEAKESVLRYALAHQLLEAVVQLEYTVRFTDGFILVNARVDNVRVHVVKLGFNENGDDDYAGEKHFPSRIRLWVGPETGSCYVSGLSLGRSTDNMEREMETQRILKGSFGKLKVPKVKAMARTMTRTRMKNWRWDQDAEGNAALFDAVLCDNATGTEVATWKPSGGGSGPPENNFRKRYTGANRSFTKSGGLVFGGNECGGVGWRLGKEMEGSVLKWRVGCQIWLSYWPNEVSSSYFETRCVEWCDEVDLPLIAGLEFPRAQHCEFFQWCDEPLLTGDKHLDELNLIRSECIRLRESIDVIQQEWDNERADWNRERTELASELSTVKAELHQIKNEIKLVNESVAMPPLDKLSKENEEEDDAMVVQTL</sequence>